<comment type="caution">
    <text evidence="1">The sequence shown here is derived from an EMBL/GenBank/DDBJ whole genome shotgun (WGS) entry which is preliminary data.</text>
</comment>
<dbReference type="InParanoid" id="A0A1Q3CQB7"/>
<evidence type="ECO:0000313" key="2">
    <source>
        <dbReference type="Proteomes" id="UP000187406"/>
    </source>
</evidence>
<evidence type="ECO:0000313" key="1">
    <source>
        <dbReference type="EMBL" id="GAV82355.1"/>
    </source>
</evidence>
<dbReference type="AlphaFoldDB" id="A0A1Q3CQB7"/>
<name>A0A1Q3CQB7_CEPFO</name>
<dbReference type="OrthoDB" id="1934719at2759"/>
<gene>
    <name evidence="1" type="ORF">CFOL_v3_25807</name>
</gene>
<dbReference type="EMBL" id="BDDD01002619">
    <property type="protein sequence ID" value="GAV82355.1"/>
    <property type="molecule type" value="Genomic_DNA"/>
</dbReference>
<sequence length="155" mass="18197">MGDSYAHFHPPGISDHSPITIQMRNKQQYRGRPFKFLNYWTEDEMFLRVVSQEWDKKNLGSPLIFIHTKLKCLKERLKELSRRPDLRATELRSRLHLLQQAIQGGEVDPEILQHERQLRKHTLNRNRESSGLKRVTPTQLSSIGLLRCGNLGTTW</sequence>
<keyword evidence="2" id="KW-1185">Reference proteome</keyword>
<protein>
    <recommendedName>
        <fullName evidence="3">Exo_endo_phos domain-containing protein</fullName>
    </recommendedName>
</protein>
<proteinExistence type="predicted"/>
<accession>A0A1Q3CQB7</accession>
<organism evidence="1 2">
    <name type="scientific">Cephalotus follicularis</name>
    <name type="common">Albany pitcher plant</name>
    <dbReference type="NCBI Taxonomy" id="3775"/>
    <lineage>
        <taxon>Eukaryota</taxon>
        <taxon>Viridiplantae</taxon>
        <taxon>Streptophyta</taxon>
        <taxon>Embryophyta</taxon>
        <taxon>Tracheophyta</taxon>
        <taxon>Spermatophyta</taxon>
        <taxon>Magnoliopsida</taxon>
        <taxon>eudicotyledons</taxon>
        <taxon>Gunneridae</taxon>
        <taxon>Pentapetalae</taxon>
        <taxon>rosids</taxon>
        <taxon>fabids</taxon>
        <taxon>Oxalidales</taxon>
        <taxon>Cephalotaceae</taxon>
        <taxon>Cephalotus</taxon>
    </lineage>
</organism>
<reference evidence="2" key="1">
    <citation type="submission" date="2016-04" db="EMBL/GenBank/DDBJ databases">
        <title>Cephalotus genome sequencing.</title>
        <authorList>
            <person name="Fukushima K."/>
            <person name="Hasebe M."/>
            <person name="Fang X."/>
        </authorList>
    </citation>
    <scope>NUCLEOTIDE SEQUENCE [LARGE SCALE GENOMIC DNA]</scope>
    <source>
        <strain evidence="2">cv. St1</strain>
    </source>
</reference>
<evidence type="ECO:0008006" key="3">
    <source>
        <dbReference type="Google" id="ProtNLM"/>
    </source>
</evidence>
<dbReference type="Proteomes" id="UP000187406">
    <property type="component" value="Unassembled WGS sequence"/>
</dbReference>